<accession>A0AAE3EJU7</accession>
<gene>
    <name evidence="2" type="ORF">K7J14_10270</name>
</gene>
<keyword evidence="3" id="KW-1185">Reference proteome</keyword>
<feature type="signal peptide" evidence="1">
    <location>
        <begin position="1"/>
        <end position="20"/>
    </location>
</feature>
<dbReference type="InterPro" id="IPR011990">
    <property type="entry name" value="TPR-like_helical_dom_sf"/>
</dbReference>
<dbReference type="EMBL" id="JAINWA010000003">
    <property type="protein sequence ID" value="MCD1655083.1"/>
    <property type="molecule type" value="Genomic_DNA"/>
</dbReference>
<comment type="caution">
    <text evidence="2">The sequence shown here is derived from an EMBL/GenBank/DDBJ whole genome shotgun (WGS) entry which is preliminary data.</text>
</comment>
<feature type="chain" id="PRO_5042228026" description="Tetratricopeptide repeat protein" evidence="1">
    <location>
        <begin position="21"/>
        <end position="202"/>
    </location>
</feature>
<evidence type="ECO:0008006" key="4">
    <source>
        <dbReference type="Google" id="ProtNLM"/>
    </source>
</evidence>
<proteinExistence type="predicted"/>
<name>A0AAE3EJU7_9SPIR</name>
<sequence>MNMRTFFVCCLCSVAMYASAAERSADFFEGVRLHDEARGASDAGKIERAKALLEPLIESDPLALGYYGSAISLEAAVAAEGKNGLKALGLLKKSGKLIDEAVRRDPENVDLRFLRMINSYGVSSDSPVKRWKEMKTDIDWLKARRSEFSAEWQGSLYLYEGHYLARSRDIDGAVSCYSECVRASPGSAEAREAEMLLSRYEE</sequence>
<dbReference type="RefSeq" id="WP_230755870.1">
    <property type="nucleotide sequence ID" value="NZ_JAINWA010000003.1"/>
</dbReference>
<evidence type="ECO:0000313" key="2">
    <source>
        <dbReference type="EMBL" id="MCD1655083.1"/>
    </source>
</evidence>
<dbReference type="AlphaFoldDB" id="A0AAE3EJU7"/>
<evidence type="ECO:0000313" key="3">
    <source>
        <dbReference type="Proteomes" id="UP001198163"/>
    </source>
</evidence>
<dbReference type="Gene3D" id="1.25.40.10">
    <property type="entry name" value="Tetratricopeptide repeat domain"/>
    <property type="match status" value="1"/>
</dbReference>
<organism evidence="2 3">
    <name type="scientific">Teretinema zuelzerae</name>
    <dbReference type="NCBI Taxonomy" id="156"/>
    <lineage>
        <taxon>Bacteria</taxon>
        <taxon>Pseudomonadati</taxon>
        <taxon>Spirochaetota</taxon>
        <taxon>Spirochaetia</taxon>
        <taxon>Spirochaetales</taxon>
        <taxon>Treponemataceae</taxon>
        <taxon>Teretinema</taxon>
    </lineage>
</organism>
<reference evidence="2" key="1">
    <citation type="submission" date="2021-08" db="EMBL/GenBank/DDBJ databases">
        <title>Comparative analyses of Brucepasteria parasyntrophica and Teretinema zuelzerae.</title>
        <authorList>
            <person name="Song Y."/>
            <person name="Brune A."/>
        </authorList>
    </citation>
    <scope>NUCLEOTIDE SEQUENCE</scope>
    <source>
        <strain evidence="2">DSM 1903</strain>
    </source>
</reference>
<keyword evidence="1" id="KW-0732">Signal</keyword>
<dbReference type="Proteomes" id="UP001198163">
    <property type="component" value="Unassembled WGS sequence"/>
</dbReference>
<protein>
    <recommendedName>
        <fullName evidence="4">Tetratricopeptide repeat protein</fullName>
    </recommendedName>
</protein>
<evidence type="ECO:0000256" key="1">
    <source>
        <dbReference type="SAM" id="SignalP"/>
    </source>
</evidence>